<reference evidence="1" key="1">
    <citation type="submission" date="2022-06" db="EMBL/GenBank/DDBJ databases">
        <title>Phylogenomic reconstructions and comparative analyses of Kickxellomycotina fungi.</title>
        <authorList>
            <person name="Reynolds N.K."/>
            <person name="Stajich J.E."/>
            <person name="Barry K."/>
            <person name="Grigoriev I.V."/>
            <person name="Crous P."/>
            <person name="Smith M.E."/>
        </authorList>
    </citation>
    <scope>NUCLEOTIDE SEQUENCE</scope>
    <source>
        <strain evidence="1">RSA 2271</strain>
    </source>
</reference>
<name>A0ACC1HSB8_9FUNG</name>
<evidence type="ECO:0000313" key="2">
    <source>
        <dbReference type="Proteomes" id="UP001145114"/>
    </source>
</evidence>
<gene>
    <name evidence="1" type="ORF">EV182_002255</name>
</gene>
<dbReference type="EMBL" id="JAMZIH010000444">
    <property type="protein sequence ID" value="KAJ1679342.1"/>
    <property type="molecule type" value="Genomic_DNA"/>
</dbReference>
<comment type="caution">
    <text evidence="1">The sequence shown here is derived from an EMBL/GenBank/DDBJ whole genome shotgun (WGS) entry which is preliminary data.</text>
</comment>
<organism evidence="1 2">
    <name type="scientific">Spiromyces aspiralis</name>
    <dbReference type="NCBI Taxonomy" id="68401"/>
    <lineage>
        <taxon>Eukaryota</taxon>
        <taxon>Fungi</taxon>
        <taxon>Fungi incertae sedis</taxon>
        <taxon>Zoopagomycota</taxon>
        <taxon>Kickxellomycotina</taxon>
        <taxon>Kickxellomycetes</taxon>
        <taxon>Kickxellales</taxon>
        <taxon>Kickxellaceae</taxon>
        <taxon>Spiromyces</taxon>
    </lineage>
</organism>
<proteinExistence type="predicted"/>
<dbReference type="Proteomes" id="UP001145114">
    <property type="component" value="Unassembled WGS sequence"/>
</dbReference>
<keyword evidence="2" id="KW-1185">Reference proteome</keyword>
<accession>A0ACC1HSB8</accession>
<evidence type="ECO:0000313" key="1">
    <source>
        <dbReference type="EMBL" id="KAJ1679342.1"/>
    </source>
</evidence>
<protein>
    <submittedName>
        <fullName evidence="1">Uncharacterized protein</fullName>
    </submittedName>
</protein>
<sequence>MVAVGDSNEVFLFNKRGRDFEKIATLIATNDASFSCDWNQVSDMFAVGSQDGYVSLWDIRSTHKMATLETYQHTTFVNIVDTRALDQRQLVQVSPEGQDVQITGLRFSPDCSSLFVGLDEPRPIEPWFRPAHSGSAPPAARPACPAIHTQDNQAEAALHSGNNNQDAMPANMPAASYDAATPPLDIPAETEPRKA</sequence>